<dbReference type="PROSITE" id="PS00211">
    <property type="entry name" value="ABC_TRANSPORTER_1"/>
    <property type="match status" value="1"/>
</dbReference>
<dbReference type="CDD" id="cd03255">
    <property type="entry name" value="ABC_MJ0796_LolCDE_FtsE"/>
    <property type="match status" value="1"/>
</dbReference>
<reference evidence="6 7" key="1">
    <citation type="submission" date="2017-04" db="EMBL/GenBank/DDBJ databases">
        <authorList>
            <person name="Afonso C.L."/>
            <person name="Miller P.J."/>
            <person name="Scott M.A."/>
            <person name="Spackman E."/>
            <person name="Goraichik I."/>
            <person name="Dimitrov K.M."/>
            <person name="Suarez D.L."/>
            <person name="Swayne D.E."/>
        </authorList>
    </citation>
    <scope>NUCLEOTIDE SEQUENCE [LARGE SCALE GENOMIC DNA]</scope>
    <source>
        <strain evidence="6 7">DSM 12555</strain>
    </source>
</reference>
<dbReference type="OrthoDB" id="9802264at2"/>
<sequence length="235" mass="26090">MEGLNKKLQVNDAIIQTENLNKTYKLGAESVEVLQNINVTIKKGEFVSIMGPSGSGKSTLLYLLGGLDKPTSGSVKIAGRELSVMKDKAKSIMRRRDVGFVFQFYNLIPNLDVEENIMLPILLDGKKIKDYKKKLEDILDIVGLTDRRKHTPRELSGGQQQRVAIARALINEPDVILADEPIGNLDSKTGQEVMELLKRINLENGKTIVQVTHSSDAASYGQRIIYVKDGKVVEQ</sequence>
<dbReference type="SUPFAM" id="SSF52540">
    <property type="entry name" value="P-loop containing nucleoside triphosphate hydrolases"/>
    <property type="match status" value="1"/>
</dbReference>
<organism evidence="6 7">
    <name type="scientific">Clostridium acidisoli DSM 12555</name>
    <dbReference type="NCBI Taxonomy" id="1121291"/>
    <lineage>
        <taxon>Bacteria</taxon>
        <taxon>Bacillati</taxon>
        <taxon>Bacillota</taxon>
        <taxon>Clostridia</taxon>
        <taxon>Eubacteriales</taxon>
        <taxon>Clostridiaceae</taxon>
        <taxon>Clostridium</taxon>
    </lineage>
</organism>
<dbReference type="AlphaFoldDB" id="A0A1W1XQV4"/>
<dbReference type="InterPro" id="IPR017911">
    <property type="entry name" value="MacB-like_ATP-bd"/>
</dbReference>
<dbReference type="GO" id="GO:0022857">
    <property type="term" value="F:transmembrane transporter activity"/>
    <property type="evidence" value="ECO:0007669"/>
    <property type="project" value="UniProtKB-ARBA"/>
</dbReference>
<dbReference type="STRING" id="1121291.SAMN02745134_02752"/>
<evidence type="ECO:0000259" key="5">
    <source>
        <dbReference type="PROSITE" id="PS50893"/>
    </source>
</evidence>
<dbReference type="GO" id="GO:0098796">
    <property type="term" value="C:membrane protein complex"/>
    <property type="evidence" value="ECO:0007669"/>
    <property type="project" value="UniProtKB-ARBA"/>
</dbReference>
<dbReference type="GO" id="GO:0016887">
    <property type="term" value="F:ATP hydrolysis activity"/>
    <property type="evidence" value="ECO:0007669"/>
    <property type="project" value="InterPro"/>
</dbReference>
<dbReference type="GO" id="GO:0005524">
    <property type="term" value="F:ATP binding"/>
    <property type="evidence" value="ECO:0007669"/>
    <property type="project" value="UniProtKB-KW"/>
</dbReference>
<evidence type="ECO:0000313" key="6">
    <source>
        <dbReference type="EMBL" id="SMC26254.1"/>
    </source>
</evidence>
<keyword evidence="3" id="KW-0547">Nucleotide-binding</keyword>
<evidence type="ECO:0000313" key="7">
    <source>
        <dbReference type="Proteomes" id="UP000192468"/>
    </source>
</evidence>
<dbReference type="InterPro" id="IPR017871">
    <property type="entry name" value="ABC_transporter-like_CS"/>
</dbReference>
<protein>
    <submittedName>
        <fullName evidence="6">Putative ABC transport system ATP-binding protein</fullName>
    </submittedName>
</protein>
<proteinExistence type="inferred from homology"/>
<feature type="domain" description="ABC transporter" evidence="5">
    <location>
        <begin position="15"/>
        <end position="235"/>
    </location>
</feature>
<dbReference type="PANTHER" id="PTHR42798:SF6">
    <property type="entry name" value="CELL DIVISION ATP-BINDING PROTEIN FTSE"/>
    <property type="match status" value="1"/>
</dbReference>
<keyword evidence="7" id="KW-1185">Reference proteome</keyword>
<dbReference type="InterPro" id="IPR003439">
    <property type="entry name" value="ABC_transporter-like_ATP-bd"/>
</dbReference>
<evidence type="ECO:0000256" key="3">
    <source>
        <dbReference type="ARBA" id="ARBA00022741"/>
    </source>
</evidence>
<dbReference type="PANTHER" id="PTHR42798">
    <property type="entry name" value="LIPOPROTEIN-RELEASING SYSTEM ATP-BINDING PROTEIN LOLD"/>
    <property type="match status" value="1"/>
</dbReference>
<evidence type="ECO:0000256" key="2">
    <source>
        <dbReference type="ARBA" id="ARBA00022448"/>
    </source>
</evidence>
<dbReference type="Gene3D" id="3.40.50.300">
    <property type="entry name" value="P-loop containing nucleotide triphosphate hydrolases"/>
    <property type="match status" value="1"/>
</dbReference>
<name>A0A1W1XQV4_9CLOT</name>
<dbReference type="SMART" id="SM00382">
    <property type="entry name" value="AAA"/>
    <property type="match status" value="1"/>
</dbReference>
<dbReference type="InterPro" id="IPR027417">
    <property type="entry name" value="P-loop_NTPase"/>
</dbReference>
<accession>A0A1W1XQV4</accession>
<dbReference type="Proteomes" id="UP000192468">
    <property type="component" value="Unassembled WGS sequence"/>
</dbReference>
<evidence type="ECO:0000256" key="1">
    <source>
        <dbReference type="ARBA" id="ARBA00005417"/>
    </source>
</evidence>
<keyword evidence="4 6" id="KW-0067">ATP-binding</keyword>
<dbReference type="FunFam" id="3.40.50.300:FF:000032">
    <property type="entry name" value="Export ABC transporter ATP-binding protein"/>
    <property type="match status" value="1"/>
</dbReference>
<dbReference type="EMBL" id="FWXH01000012">
    <property type="protein sequence ID" value="SMC26254.1"/>
    <property type="molecule type" value="Genomic_DNA"/>
</dbReference>
<dbReference type="Pfam" id="PF00005">
    <property type="entry name" value="ABC_tran"/>
    <property type="match status" value="1"/>
</dbReference>
<gene>
    <name evidence="6" type="ORF">SAMN02745134_02752</name>
</gene>
<evidence type="ECO:0000256" key="4">
    <source>
        <dbReference type="ARBA" id="ARBA00022840"/>
    </source>
</evidence>
<keyword evidence="2" id="KW-0813">Transport</keyword>
<dbReference type="InterPro" id="IPR003593">
    <property type="entry name" value="AAA+_ATPase"/>
</dbReference>
<comment type="similarity">
    <text evidence="1">Belongs to the ABC transporter superfamily.</text>
</comment>
<dbReference type="RefSeq" id="WP_084116566.1">
    <property type="nucleotide sequence ID" value="NZ_FWXH01000012.1"/>
</dbReference>
<dbReference type="PROSITE" id="PS50893">
    <property type="entry name" value="ABC_TRANSPORTER_2"/>
    <property type="match status" value="1"/>
</dbReference>